<comment type="caution">
    <text evidence="2">The sequence shown here is derived from an EMBL/GenBank/DDBJ whole genome shotgun (WGS) entry which is preliminary data.</text>
</comment>
<feature type="region of interest" description="Disordered" evidence="1">
    <location>
        <begin position="1"/>
        <end position="23"/>
    </location>
</feature>
<dbReference type="AlphaFoldDB" id="A0A9P4MGU1"/>
<gene>
    <name evidence="2" type="ORF">K461DRAFT_292690</name>
</gene>
<evidence type="ECO:0000256" key="1">
    <source>
        <dbReference type="SAM" id="MobiDB-lite"/>
    </source>
</evidence>
<feature type="compositionally biased region" description="Polar residues" evidence="1">
    <location>
        <begin position="246"/>
        <end position="258"/>
    </location>
</feature>
<name>A0A9P4MGU1_9PEZI</name>
<feature type="compositionally biased region" description="Polar residues" evidence="1">
    <location>
        <begin position="58"/>
        <end position="73"/>
    </location>
</feature>
<feature type="compositionally biased region" description="Basic and acidic residues" evidence="1">
    <location>
        <begin position="221"/>
        <end position="233"/>
    </location>
</feature>
<dbReference type="Proteomes" id="UP000799439">
    <property type="component" value="Unassembled WGS sequence"/>
</dbReference>
<keyword evidence="3" id="KW-1185">Reference proteome</keyword>
<reference evidence="2" key="1">
    <citation type="journal article" date="2020" name="Stud. Mycol.">
        <title>101 Dothideomycetes genomes: a test case for predicting lifestyles and emergence of pathogens.</title>
        <authorList>
            <person name="Haridas S."/>
            <person name="Albert R."/>
            <person name="Binder M."/>
            <person name="Bloem J."/>
            <person name="Labutti K."/>
            <person name="Salamov A."/>
            <person name="Andreopoulos B."/>
            <person name="Baker S."/>
            <person name="Barry K."/>
            <person name="Bills G."/>
            <person name="Bluhm B."/>
            <person name="Cannon C."/>
            <person name="Castanera R."/>
            <person name="Culley D."/>
            <person name="Daum C."/>
            <person name="Ezra D."/>
            <person name="Gonzalez J."/>
            <person name="Henrissat B."/>
            <person name="Kuo A."/>
            <person name="Liang C."/>
            <person name="Lipzen A."/>
            <person name="Lutzoni F."/>
            <person name="Magnuson J."/>
            <person name="Mondo S."/>
            <person name="Nolan M."/>
            <person name="Ohm R."/>
            <person name="Pangilinan J."/>
            <person name="Park H.-J."/>
            <person name="Ramirez L."/>
            <person name="Alfaro M."/>
            <person name="Sun H."/>
            <person name="Tritt A."/>
            <person name="Yoshinaga Y."/>
            <person name="Zwiers L.-H."/>
            <person name="Turgeon B."/>
            <person name="Goodwin S."/>
            <person name="Spatafora J."/>
            <person name="Crous P."/>
            <person name="Grigoriev I."/>
        </authorList>
    </citation>
    <scope>NUCLEOTIDE SEQUENCE</scope>
    <source>
        <strain evidence="2">CBS 260.36</strain>
    </source>
</reference>
<dbReference type="EMBL" id="ML996084">
    <property type="protein sequence ID" value="KAF2154005.1"/>
    <property type="molecule type" value="Genomic_DNA"/>
</dbReference>
<proteinExistence type="predicted"/>
<dbReference type="OrthoDB" id="5206740at2759"/>
<feature type="compositionally biased region" description="Basic and acidic residues" evidence="1">
    <location>
        <begin position="106"/>
        <end position="115"/>
    </location>
</feature>
<accession>A0A9P4MGU1</accession>
<feature type="compositionally biased region" description="Polar residues" evidence="1">
    <location>
        <begin position="134"/>
        <end position="143"/>
    </location>
</feature>
<evidence type="ECO:0000313" key="2">
    <source>
        <dbReference type="EMBL" id="KAF2154005.1"/>
    </source>
</evidence>
<feature type="region of interest" description="Disordered" evidence="1">
    <location>
        <begin position="191"/>
        <end position="298"/>
    </location>
</feature>
<feature type="region of interest" description="Disordered" evidence="1">
    <location>
        <begin position="58"/>
        <end position="143"/>
    </location>
</feature>
<sequence length="298" mass="32663">MDIAAGHATRQRPKLSLNTSGISDTFSYKSSSLRLDTLSVISPTSRNTFQNIYNSTLAKSPQRASQCSPLEQSSYHESRTATPKDSALSPPKAKFTPPRSQVGSDPADHLSRTEKPIVSVNPPPENHPPRPTPVSQRPTTSTILRPIISTSCERSSSRRRKSVTFRAHLTETIQTNTYVLAHSDLLGLPDSEDATPMLPSPSFPLPQRSKSRPIPNSRILGRRENKNESRWKAAIEAAEADESDDCLNQPSKRGSPTEISHDGSDPEDCASNSDSKRRRRASQTPRDAAIDVDVTAMS</sequence>
<evidence type="ECO:0000313" key="3">
    <source>
        <dbReference type="Proteomes" id="UP000799439"/>
    </source>
</evidence>
<organism evidence="2 3">
    <name type="scientific">Myriangium duriaei CBS 260.36</name>
    <dbReference type="NCBI Taxonomy" id="1168546"/>
    <lineage>
        <taxon>Eukaryota</taxon>
        <taxon>Fungi</taxon>
        <taxon>Dikarya</taxon>
        <taxon>Ascomycota</taxon>
        <taxon>Pezizomycotina</taxon>
        <taxon>Dothideomycetes</taxon>
        <taxon>Dothideomycetidae</taxon>
        <taxon>Myriangiales</taxon>
        <taxon>Myriangiaceae</taxon>
        <taxon>Myriangium</taxon>
    </lineage>
</organism>
<feature type="compositionally biased region" description="Pro residues" evidence="1">
    <location>
        <begin position="121"/>
        <end position="132"/>
    </location>
</feature>
<protein>
    <submittedName>
        <fullName evidence="2">Uncharacterized protein</fullName>
    </submittedName>
</protein>